<sequence>MLTANFSTDPLSLLLNAAICIAFASTIAVLYSYASMLMLRRKLPPGPFPLPIVGNMLSLPKSKPWRDFENWGEKHGGGLLTIWIGRVPNIYVNDAWVASDLFEKKAAIYSSRPRQVVMGDVTGIGKNNQVLLKYNDHWRLHRKLTHGAVGSQAVRQYRGFQNDEISLLISDLATSSEDFSLSIERFSCSIVSILGWGRRIAKKNDYIVGLALQMMETVTYMQVPGAYWMEAIPELQYLPPWIYPLPTTLRNMGAALRRYWFALTEEGASASEPNFAKSLIQSQNELSVVKDDISEMTANLIGGGVDTTTGTTLSAILGLVTHPEVQKKAHDEIDSVVGRDRVPTWEDLEKMPYCAAILKETLRWRSVTILGGLPHAPIQDDIYKGYLIPKDIAIHGNLWAIHRNPRYFPEPDRFNPDRYMNKESLNYPNIKGHNAFGWGRRTCSGQPLAEQGISMVIVKLMWAFNIKPGLDEHGHEVMPDIFAFTDAENTRPQPFKARFEPRSENIRKLIFEEADVATERLRKWEGETKVTVEQFLADGF</sequence>
<name>A0A8H7WJK9_9HELO</name>
<evidence type="ECO:0000313" key="7">
    <source>
        <dbReference type="EMBL" id="KAG4426040.1"/>
    </source>
</evidence>
<comment type="similarity">
    <text evidence="1">Belongs to the cytochrome P450 family.</text>
</comment>
<dbReference type="Proteomes" id="UP000664132">
    <property type="component" value="Unassembled WGS sequence"/>
</dbReference>
<organism evidence="7 8">
    <name type="scientific">Cadophora malorum</name>
    <dbReference type="NCBI Taxonomy" id="108018"/>
    <lineage>
        <taxon>Eukaryota</taxon>
        <taxon>Fungi</taxon>
        <taxon>Dikarya</taxon>
        <taxon>Ascomycota</taxon>
        <taxon>Pezizomycotina</taxon>
        <taxon>Leotiomycetes</taxon>
        <taxon>Helotiales</taxon>
        <taxon>Ploettnerulaceae</taxon>
        <taxon>Cadophora</taxon>
    </lineage>
</organism>
<keyword evidence="8" id="KW-1185">Reference proteome</keyword>
<dbReference type="Pfam" id="PF00067">
    <property type="entry name" value="p450"/>
    <property type="match status" value="1"/>
</dbReference>
<dbReference type="PRINTS" id="PR00385">
    <property type="entry name" value="P450"/>
</dbReference>
<dbReference type="Gene3D" id="1.10.630.10">
    <property type="entry name" value="Cytochrome P450"/>
    <property type="match status" value="1"/>
</dbReference>
<keyword evidence="6" id="KW-0472">Membrane</keyword>
<feature type="transmembrane region" description="Helical" evidence="6">
    <location>
        <begin position="12"/>
        <end position="34"/>
    </location>
</feature>
<gene>
    <name evidence="7" type="ORF">IFR04_000747</name>
</gene>
<dbReference type="GO" id="GO:0004497">
    <property type="term" value="F:monooxygenase activity"/>
    <property type="evidence" value="ECO:0007669"/>
    <property type="project" value="InterPro"/>
</dbReference>
<keyword evidence="6" id="KW-0812">Transmembrane</keyword>
<dbReference type="GO" id="GO:0020037">
    <property type="term" value="F:heme binding"/>
    <property type="evidence" value="ECO:0007669"/>
    <property type="project" value="InterPro"/>
</dbReference>
<reference evidence="7" key="1">
    <citation type="submission" date="2021-02" db="EMBL/GenBank/DDBJ databases">
        <title>Genome sequence Cadophora malorum strain M34.</title>
        <authorList>
            <person name="Stefanovic E."/>
            <person name="Vu D."/>
            <person name="Scully C."/>
            <person name="Dijksterhuis J."/>
            <person name="Roader J."/>
            <person name="Houbraken J."/>
        </authorList>
    </citation>
    <scope>NUCLEOTIDE SEQUENCE</scope>
    <source>
        <strain evidence="7">M34</strain>
    </source>
</reference>
<dbReference type="AlphaFoldDB" id="A0A8H7WJK9"/>
<dbReference type="PRINTS" id="PR00463">
    <property type="entry name" value="EP450I"/>
</dbReference>
<keyword evidence="2 5" id="KW-0479">Metal-binding</keyword>
<keyword evidence="5" id="KW-0349">Heme</keyword>
<evidence type="ECO:0000256" key="3">
    <source>
        <dbReference type="ARBA" id="ARBA00023002"/>
    </source>
</evidence>
<keyword evidence="3" id="KW-0560">Oxidoreductase</keyword>
<evidence type="ECO:0008006" key="9">
    <source>
        <dbReference type="Google" id="ProtNLM"/>
    </source>
</evidence>
<feature type="binding site" description="axial binding residue" evidence="5">
    <location>
        <position position="443"/>
    </location>
    <ligand>
        <name>heme</name>
        <dbReference type="ChEBI" id="CHEBI:30413"/>
    </ligand>
    <ligandPart>
        <name>Fe</name>
        <dbReference type="ChEBI" id="CHEBI:18248"/>
    </ligandPart>
</feature>
<dbReference type="PANTHER" id="PTHR46300">
    <property type="entry name" value="P450, PUTATIVE (EUROFUNG)-RELATED-RELATED"/>
    <property type="match status" value="1"/>
</dbReference>
<dbReference type="OrthoDB" id="1103324at2759"/>
<proteinExistence type="inferred from homology"/>
<dbReference type="InterPro" id="IPR001128">
    <property type="entry name" value="Cyt_P450"/>
</dbReference>
<keyword evidence="4 5" id="KW-0408">Iron</keyword>
<evidence type="ECO:0000256" key="6">
    <source>
        <dbReference type="SAM" id="Phobius"/>
    </source>
</evidence>
<dbReference type="GO" id="GO:0016705">
    <property type="term" value="F:oxidoreductase activity, acting on paired donors, with incorporation or reduction of molecular oxygen"/>
    <property type="evidence" value="ECO:0007669"/>
    <property type="project" value="InterPro"/>
</dbReference>
<dbReference type="InterPro" id="IPR002401">
    <property type="entry name" value="Cyt_P450_E_grp-I"/>
</dbReference>
<comment type="cofactor">
    <cofactor evidence="5">
        <name>heme</name>
        <dbReference type="ChEBI" id="CHEBI:30413"/>
    </cofactor>
</comment>
<dbReference type="SUPFAM" id="SSF48264">
    <property type="entry name" value="Cytochrome P450"/>
    <property type="match status" value="1"/>
</dbReference>
<dbReference type="EMBL" id="JAFJYH010000005">
    <property type="protein sequence ID" value="KAG4426040.1"/>
    <property type="molecule type" value="Genomic_DNA"/>
</dbReference>
<accession>A0A8H7WJK9</accession>
<dbReference type="InterPro" id="IPR050364">
    <property type="entry name" value="Cytochrome_P450_fung"/>
</dbReference>
<dbReference type="PANTHER" id="PTHR46300:SF4">
    <property type="entry name" value="CYTOCHROME P450 98A3"/>
    <property type="match status" value="1"/>
</dbReference>
<comment type="caution">
    <text evidence="7">The sequence shown here is derived from an EMBL/GenBank/DDBJ whole genome shotgun (WGS) entry which is preliminary data.</text>
</comment>
<evidence type="ECO:0000256" key="2">
    <source>
        <dbReference type="ARBA" id="ARBA00022723"/>
    </source>
</evidence>
<protein>
    <recommendedName>
        <fullName evidence="9">Cytochrome P450</fullName>
    </recommendedName>
</protein>
<evidence type="ECO:0000256" key="4">
    <source>
        <dbReference type="ARBA" id="ARBA00023004"/>
    </source>
</evidence>
<keyword evidence="6" id="KW-1133">Transmembrane helix</keyword>
<evidence type="ECO:0000256" key="1">
    <source>
        <dbReference type="ARBA" id="ARBA00010617"/>
    </source>
</evidence>
<evidence type="ECO:0000256" key="5">
    <source>
        <dbReference type="PIRSR" id="PIRSR602401-1"/>
    </source>
</evidence>
<dbReference type="InterPro" id="IPR036396">
    <property type="entry name" value="Cyt_P450_sf"/>
</dbReference>
<dbReference type="CDD" id="cd11065">
    <property type="entry name" value="CYP64-like"/>
    <property type="match status" value="1"/>
</dbReference>
<evidence type="ECO:0000313" key="8">
    <source>
        <dbReference type="Proteomes" id="UP000664132"/>
    </source>
</evidence>
<dbReference type="GO" id="GO:0005506">
    <property type="term" value="F:iron ion binding"/>
    <property type="evidence" value="ECO:0007669"/>
    <property type="project" value="InterPro"/>
</dbReference>